<keyword evidence="20" id="KW-1185">Reference proteome</keyword>
<evidence type="ECO:0000256" key="4">
    <source>
        <dbReference type="ARBA" id="ARBA00022618"/>
    </source>
</evidence>
<comment type="similarity">
    <text evidence="2 15">Belongs to the ATP-dependent DNA ligase family.</text>
</comment>
<dbReference type="InterPro" id="IPR012309">
    <property type="entry name" value="DNA_ligase_ATP-dep_C"/>
</dbReference>
<dbReference type="GO" id="GO:0003910">
    <property type="term" value="F:DNA ligase (ATP) activity"/>
    <property type="evidence" value="ECO:0007669"/>
    <property type="project" value="UniProtKB-EC"/>
</dbReference>
<proteinExistence type="inferred from homology"/>
<dbReference type="AlphaFoldDB" id="A0A7S3CGH8"/>
<dbReference type="InterPro" id="IPR036599">
    <property type="entry name" value="DNA_ligase_N_sf"/>
</dbReference>
<name>A0A7S3CGH8_9CHLO</name>
<dbReference type="NCBIfam" id="TIGR00574">
    <property type="entry name" value="dnl1"/>
    <property type="match status" value="1"/>
</dbReference>
<evidence type="ECO:0000256" key="9">
    <source>
        <dbReference type="ARBA" id="ARBA00023172"/>
    </source>
</evidence>
<dbReference type="InterPro" id="IPR012310">
    <property type="entry name" value="DNA_ligase_ATP-dep_cent"/>
</dbReference>
<evidence type="ECO:0000313" key="20">
    <source>
        <dbReference type="Proteomes" id="UP001472866"/>
    </source>
</evidence>
<protein>
    <recommendedName>
        <fullName evidence="14">DNA ligase</fullName>
        <ecNumber evidence="14">6.5.1.1</ecNumber>
    </recommendedName>
</protein>
<dbReference type="InterPro" id="IPR012340">
    <property type="entry name" value="NA-bd_OB-fold"/>
</dbReference>
<dbReference type="PANTHER" id="PTHR45674">
    <property type="entry name" value="DNA LIGASE 1/3 FAMILY MEMBER"/>
    <property type="match status" value="1"/>
</dbReference>
<dbReference type="GO" id="GO:0005634">
    <property type="term" value="C:nucleus"/>
    <property type="evidence" value="ECO:0007669"/>
    <property type="project" value="UniProtKB-SubCell"/>
</dbReference>
<dbReference type="EC" id="6.5.1.1" evidence="14"/>
<keyword evidence="3 14" id="KW-0436">Ligase</keyword>
<keyword evidence="8 14" id="KW-0067">ATP-binding</keyword>
<dbReference type="Pfam" id="PF04675">
    <property type="entry name" value="DNA_ligase_A_N"/>
    <property type="match status" value="1"/>
</dbReference>
<dbReference type="Proteomes" id="UP001472866">
    <property type="component" value="Chromosome 04"/>
</dbReference>
<evidence type="ECO:0000256" key="5">
    <source>
        <dbReference type="ARBA" id="ARBA00022705"/>
    </source>
</evidence>
<evidence type="ECO:0000259" key="17">
    <source>
        <dbReference type="PROSITE" id="PS50160"/>
    </source>
</evidence>
<dbReference type="InterPro" id="IPR012308">
    <property type="entry name" value="DNA_ligase_ATP-dep_N"/>
</dbReference>
<dbReference type="Pfam" id="PF04679">
    <property type="entry name" value="DNA_ligase_A_C"/>
    <property type="match status" value="1"/>
</dbReference>
<reference evidence="19 20" key="2">
    <citation type="submission" date="2024-03" db="EMBL/GenBank/DDBJ databases">
        <title>Complete genome sequence of the green alga Chloropicon roscoffensis RCC1871.</title>
        <authorList>
            <person name="Lemieux C."/>
            <person name="Pombert J.-F."/>
            <person name="Otis C."/>
            <person name="Turmel M."/>
        </authorList>
    </citation>
    <scope>NUCLEOTIDE SEQUENCE [LARGE SCALE GENOMIC DNA]</scope>
    <source>
        <strain evidence="19 20">RCC1871</strain>
    </source>
</reference>
<dbReference type="Gene3D" id="2.40.50.140">
    <property type="entry name" value="Nucleic acid-binding proteins"/>
    <property type="match status" value="1"/>
</dbReference>
<dbReference type="GO" id="GO:0006281">
    <property type="term" value="P:DNA repair"/>
    <property type="evidence" value="ECO:0007669"/>
    <property type="project" value="UniProtKB-KW"/>
</dbReference>
<feature type="compositionally biased region" description="Basic and acidic residues" evidence="16">
    <location>
        <begin position="99"/>
        <end position="111"/>
    </location>
</feature>
<dbReference type="EMBL" id="HBHZ01010811">
    <property type="protein sequence ID" value="CAE0195240.1"/>
    <property type="molecule type" value="Transcribed_RNA"/>
</dbReference>
<evidence type="ECO:0000256" key="3">
    <source>
        <dbReference type="ARBA" id="ARBA00022598"/>
    </source>
</evidence>
<feature type="region of interest" description="Disordered" evidence="16">
    <location>
        <begin position="1"/>
        <end position="116"/>
    </location>
</feature>
<keyword evidence="12" id="KW-0131">Cell cycle</keyword>
<dbReference type="InterPro" id="IPR050191">
    <property type="entry name" value="ATP-dep_DNA_ligase"/>
</dbReference>
<dbReference type="EMBL" id="CP151504">
    <property type="protein sequence ID" value="WZN61726.1"/>
    <property type="molecule type" value="Genomic_DNA"/>
</dbReference>
<comment type="catalytic activity">
    <reaction evidence="13 14">
        <text>ATP + (deoxyribonucleotide)n-3'-hydroxyl + 5'-phospho-(deoxyribonucleotide)m = (deoxyribonucleotide)n+m + AMP + diphosphate.</text>
        <dbReference type="EC" id="6.5.1.1"/>
    </reaction>
</comment>
<dbReference type="PROSITE" id="PS00333">
    <property type="entry name" value="DNA_LIGASE_A2"/>
    <property type="match status" value="1"/>
</dbReference>
<dbReference type="FunFam" id="3.30.470.30:FF:000002">
    <property type="entry name" value="DNA ligase"/>
    <property type="match status" value="1"/>
</dbReference>
<evidence type="ECO:0000256" key="7">
    <source>
        <dbReference type="ARBA" id="ARBA00022763"/>
    </source>
</evidence>
<keyword evidence="11" id="KW-0539">Nucleus</keyword>
<dbReference type="GO" id="GO:0006310">
    <property type="term" value="P:DNA recombination"/>
    <property type="evidence" value="ECO:0007669"/>
    <property type="project" value="UniProtKB-KW"/>
</dbReference>
<dbReference type="Pfam" id="PF01068">
    <property type="entry name" value="DNA_ligase_A_M"/>
    <property type="match status" value="1"/>
</dbReference>
<evidence type="ECO:0000256" key="2">
    <source>
        <dbReference type="ARBA" id="ARBA00007572"/>
    </source>
</evidence>
<sequence>MQQKNLMDCFFGGGAAARSKVKAAKRDSDAGEKEDASANAGAGEPKFKRLKKGAGGDDGEVSVARGSPEKHEAKEASAAKADVPGPKSPRKEKKGLSLKSRDTTSAKESKPKKTFGVGQKSIAAAAASKSFDAKASATWKTGEPVPYGALAEAFDRISATSKRLEKTEIMMETFRVVISTTPEDLLPIAYLATCSIAPPHEGIELGIGDATLIKCLSESTGRTEKTVKQDMKQEADLGKVAMMSRSSQRTMFQPKPLTVRQVFQDFKTIALTEGKDSMDRKKKIIKKLLTSSKKSEATYVVRALQGSLRIGASEQTILSALARAALWEKGEVDAASDESIASSEDAALKVMKKVFSECPSLDKIVPAMMEHGVADLPNHCKFTVGVPVSPMLAKPTTGVHEVLEKFTDTEFTCEYKYDGERAQLHYEGGKLKIFSRNAEDNTEKYPEIRTEILPKSLRETTENVVLDGEVVAYDRETKQILPFQNLQRRKRKDVSEEDLKKQATVCYFAFDCLYYNGTSLLQSTLVERRKALREACQEREGLFFFATDKTSDDLDELQVFLDDAIEAKTEGLIVKTVDSTYEPSQRSVNWLKLKKDYMEGIGDSLDLVVVGAWHGKGKRKGWYGNYLLACYNEDNEEYEIVSKIGTGLTEEELDVVKKQLDPHKIDGPCSYYKFKEGSRNEPDVWFDAQVVWEVKVANLTLSPHYLAAFGSVESGKGISLRFPRYERTRDDRTPTSATTSDQLQEMYENQPEAGASRGNGGDFSD</sequence>
<dbReference type="CDD" id="cd07969">
    <property type="entry name" value="OBF_DNA_ligase_I"/>
    <property type="match status" value="1"/>
</dbReference>
<dbReference type="SUPFAM" id="SSF117018">
    <property type="entry name" value="ATP-dependent DNA ligase DNA-binding domain"/>
    <property type="match status" value="1"/>
</dbReference>
<evidence type="ECO:0000256" key="10">
    <source>
        <dbReference type="ARBA" id="ARBA00023204"/>
    </source>
</evidence>
<dbReference type="FunFam" id="1.10.3260.10:FF:000001">
    <property type="entry name" value="DNA ligase"/>
    <property type="match status" value="1"/>
</dbReference>
<dbReference type="SUPFAM" id="SSF50249">
    <property type="entry name" value="Nucleic acid-binding proteins"/>
    <property type="match status" value="1"/>
</dbReference>
<keyword evidence="9 14" id="KW-0233">DNA recombination</keyword>
<keyword evidence="6 14" id="KW-0547">Nucleotide-binding</keyword>
<evidence type="ECO:0000313" key="18">
    <source>
        <dbReference type="EMBL" id="CAE0195240.1"/>
    </source>
</evidence>
<dbReference type="GO" id="GO:0005524">
    <property type="term" value="F:ATP binding"/>
    <property type="evidence" value="ECO:0007669"/>
    <property type="project" value="UniProtKB-KW"/>
</dbReference>
<gene>
    <name evidence="18" type="ORF">CROS1456_LOCUS8337</name>
    <name evidence="19" type="ORF">HKI87_04g32610</name>
</gene>
<dbReference type="GO" id="GO:0071897">
    <property type="term" value="P:DNA biosynthetic process"/>
    <property type="evidence" value="ECO:0007669"/>
    <property type="project" value="InterPro"/>
</dbReference>
<feature type="compositionally biased region" description="Polar residues" evidence="16">
    <location>
        <begin position="734"/>
        <end position="743"/>
    </location>
</feature>
<keyword evidence="5" id="KW-0235">DNA replication</keyword>
<evidence type="ECO:0000256" key="1">
    <source>
        <dbReference type="ARBA" id="ARBA00004123"/>
    </source>
</evidence>
<evidence type="ECO:0000256" key="11">
    <source>
        <dbReference type="ARBA" id="ARBA00023242"/>
    </source>
</evidence>
<keyword evidence="7 14" id="KW-0227">DNA damage</keyword>
<dbReference type="GO" id="GO:0003677">
    <property type="term" value="F:DNA binding"/>
    <property type="evidence" value="ECO:0007669"/>
    <property type="project" value="InterPro"/>
</dbReference>
<dbReference type="PROSITE" id="PS50160">
    <property type="entry name" value="DNA_LIGASE_A3"/>
    <property type="match status" value="1"/>
</dbReference>
<dbReference type="PANTHER" id="PTHR45674:SF4">
    <property type="entry name" value="DNA LIGASE 1"/>
    <property type="match status" value="1"/>
</dbReference>
<keyword evidence="10 14" id="KW-0234">DNA repair</keyword>
<evidence type="ECO:0000256" key="14">
    <source>
        <dbReference type="RuleBase" id="RU000617"/>
    </source>
</evidence>
<evidence type="ECO:0000256" key="15">
    <source>
        <dbReference type="RuleBase" id="RU004196"/>
    </source>
</evidence>
<dbReference type="GO" id="GO:0051301">
    <property type="term" value="P:cell division"/>
    <property type="evidence" value="ECO:0007669"/>
    <property type="project" value="UniProtKB-KW"/>
</dbReference>
<feature type="region of interest" description="Disordered" evidence="16">
    <location>
        <begin position="723"/>
        <end position="765"/>
    </location>
</feature>
<dbReference type="PROSITE" id="PS00697">
    <property type="entry name" value="DNA_LIGASE_A1"/>
    <property type="match status" value="1"/>
</dbReference>
<evidence type="ECO:0000313" key="19">
    <source>
        <dbReference type="EMBL" id="WZN61726.1"/>
    </source>
</evidence>
<keyword evidence="4" id="KW-0132">Cell division</keyword>
<dbReference type="CDD" id="cd07900">
    <property type="entry name" value="Adenylation_DNA_ligase_I_Euk"/>
    <property type="match status" value="1"/>
</dbReference>
<dbReference type="GO" id="GO:0005739">
    <property type="term" value="C:mitochondrion"/>
    <property type="evidence" value="ECO:0007669"/>
    <property type="project" value="TreeGrafter"/>
</dbReference>
<dbReference type="InterPro" id="IPR000977">
    <property type="entry name" value="DNA_ligase_ATP-dep"/>
</dbReference>
<feature type="compositionally biased region" description="Basic and acidic residues" evidence="16">
    <location>
        <begin position="723"/>
        <end position="733"/>
    </location>
</feature>
<evidence type="ECO:0000256" key="12">
    <source>
        <dbReference type="ARBA" id="ARBA00023306"/>
    </source>
</evidence>
<reference evidence="18" key="1">
    <citation type="submission" date="2021-01" db="EMBL/GenBank/DDBJ databases">
        <authorList>
            <person name="Corre E."/>
            <person name="Pelletier E."/>
            <person name="Niang G."/>
            <person name="Scheremetjew M."/>
            <person name="Finn R."/>
            <person name="Kale V."/>
            <person name="Holt S."/>
            <person name="Cochrane G."/>
            <person name="Meng A."/>
            <person name="Brown T."/>
            <person name="Cohen L."/>
        </authorList>
    </citation>
    <scope>NUCLEOTIDE SEQUENCE</scope>
    <source>
        <strain evidence="18">RCC1871</strain>
    </source>
</reference>
<comment type="subcellular location">
    <subcellularLocation>
        <location evidence="1">Nucleus</location>
    </subcellularLocation>
</comment>
<dbReference type="FunFam" id="2.40.50.140:FF:000062">
    <property type="entry name" value="DNA ligase"/>
    <property type="match status" value="1"/>
</dbReference>
<dbReference type="GO" id="GO:0006273">
    <property type="term" value="P:lagging strand elongation"/>
    <property type="evidence" value="ECO:0007669"/>
    <property type="project" value="TreeGrafter"/>
</dbReference>
<feature type="compositionally biased region" description="Basic and acidic residues" evidence="16">
    <location>
        <begin position="24"/>
        <end position="36"/>
    </location>
</feature>
<accession>A0A7S3CGH8</accession>
<evidence type="ECO:0000256" key="6">
    <source>
        <dbReference type="ARBA" id="ARBA00022741"/>
    </source>
</evidence>
<dbReference type="Gene3D" id="1.10.3260.10">
    <property type="entry name" value="DNA ligase, ATP-dependent, N-terminal domain"/>
    <property type="match status" value="1"/>
</dbReference>
<evidence type="ECO:0000256" key="16">
    <source>
        <dbReference type="SAM" id="MobiDB-lite"/>
    </source>
</evidence>
<evidence type="ECO:0000256" key="13">
    <source>
        <dbReference type="ARBA" id="ARBA00034003"/>
    </source>
</evidence>
<organism evidence="18">
    <name type="scientific">Chloropicon roscoffensis</name>
    <dbReference type="NCBI Taxonomy" id="1461544"/>
    <lineage>
        <taxon>Eukaryota</taxon>
        <taxon>Viridiplantae</taxon>
        <taxon>Chlorophyta</taxon>
        <taxon>Chloropicophyceae</taxon>
        <taxon>Chloropicales</taxon>
        <taxon>Chloropicaceae</taxon>
        <taxon>Chloropicon</taxon>
    </lineage>
</organism>
<feature type="domain" description="ATP-dependent DNA ligase family profile" evidence="17">
    <location>
        <begin position="498"/>
        <end position="632"/>
    </location>
</feature>
<evidence type="ECO:0000256" key="8">
    <source>
        <dbReference type="ARBA" id="ARBA00022840"/>
    </source>
</evidence>
<dbReference type="Gene3D" id="3.30.470.30">
    <property type="entry name" value="DNA ligase/mRNA capping enzyme"/>
    <property type="match status" value="1"/>
</dbReference>
<dbReference type="InterPro" id="IPR016059">
    <property type="entry name" value="DNA_ligase_ATP-dep_CS"/>
</dbReference>
<feature type="compositionally biased region" description="Basic and acidic residues" evidence="16">
    <location>
        <begin position="67"/>
        <end position="77"/>
    </location>
</feature>
<dbReference type="SUPFAM" id="SSF56091">
    <property type="entry name" value="DNA ligase/mRNA capping enzyme, catalytic domain"/>
    <property type="match status" value="1"/>
</dbReference>